<keyword evidence="3" id="KW-1185">Reference proteome</keyword>
<sequence>MESYQPFSPSSKSSAAMGVLEKPRPEPVKQSFNSFPGEVTTQQPALMVSNPDGFVGCLEIFIHQARDIQNICIYHKQDVYAKLCLTCDPEVTVSTKIINGGGRNPVFNDNLRLNVRTIDTSLKCEVWMLSRVKNYLQDQLLGFSLVPLSDVVLANGKLEQEFSLSSTDLFHSPAGFVQLSLSYIGSSPEVMAIPAPTASVIQDVTLPDSGKDDAIPCEYEKIEFPDLKIVNENQLMVSEYFGIQCTNLDAQSSESLITSENGNCPDDDAGVRVVESFSTDNSVDSAGALKNDTPVSSVSTTESPAALPTSSQSISDPSATSSYLSQKDKSAEVTEGEADSSSDNAFVKPLISINIEPEQTVDQKDIADMYMKSMQQFTESLAKMKLPMDIENSSPTMENVTSGSEKKLPAAKGTGSRVFYGSRAFF</sequence>
<dbReference type="InterPro" id="IPR000008">
    <property type="entry name" value="C2_dom"/>
</dbReference>
<feature type="compositionally biased region" description="Polar residues" evidence="1">
    <location>
        <begin position="308"/>
        <end position="325"/>
    </location>
</feature>
<gene>
    <name evidence="4" type="primary">LOC103724006</name>
</gene>
<dbReference type="GeneID" id="103724006"/>
<dbReference type="SMART" id="SM00239">
    <property type="entry name" value="C2"/>
    <property type="match status" value="1"/>
</dbReference>
<dbReference type="Proteomes" id="UP000228380">
    <property type="component" value="Unplaced"/>
</dbReference>
<protein>
    <submittedName>
        <fullName evidence="4">Uncharacterized protein LOC103724006</fullName>
    </submittedName>
</protein>
<evidence type="ECO:0000313" key="4">
    <source>
        <dbReference type="RefSeq" id="XP_008813346.2"/>
    </source>
</evidence>
<proteinExistence type="predicted"/>
<evidence type="ECO:0000259" key="2">
    <source>
        <dbReference type="PROSITE" id="PS50004"/>
    </source>
</evidence>
<reference evidence="4" key="1">
    <citation type="submission" date="2025-08" db="UniProtKB">
        <authorList>
            <consortium name="RefSeq"/>
        </authorList>
    </citation>
    <scope>IDENTIFICATION</scope>
    <source>
        <tissue evidence="4">Young leaves</tissue>
    </source>
</reference>
<dbReference type="RefSeq" id="XP_008813346.2">
    <property type="nucleotide sequence ID" value="XM_008815124.4"/>
</dbReference>
<name>A0A8B7D513_PHODC</name>
<feature type="compositionally biased region" description="Low complexity" evidence="1">
    <location>
        <begin position="293"/>
        <end position="304"/>
    </location>
</feature>
<accession>A0A8B7D513</accession>
<dbReference type="Gene3D" id="2.60.40.150">
    <property type="entry name" value="C2 domain"/>
    <property type="match status" value="1"/>
</dbReference>
<dbReference type="AlphaFoldDB" id="A0A8B7D513"/>
<dbReference type="KEGG" id="pda:103724006"/>
<feature type="compositionally biased region" description="Low complexity" evidence="1">
    <location>
        <begin position="1"/>
        <end position="14"/>
    </location>
</feature>
<evidence type="ECO:0000256" key="1">
    <source>
        <dbReference type="SAM" id="MobiDB-lite"/>
    </source>
</evidence>
<dbReference type="Pfam" id="PF00168">
    <property type="entry name" value="C2"/>
    <property type="match status" value="1"/>
</dbReference>
<dbReference type="PROSITE" id="PS50004">
    <property type="entry name" value="C2"/>
    <property type="match status" value="1"/>
</dbReference>
<dbReference type="PANTHER" id="PTHR31208:SF2">
    <property type="entry name" value="DOMAIN-CONTAINING PROTEIN, PUTATIVE, EXPRESSED-RELATED"/>
    <property type="match status" value="1"/>
</dbReference>
<evidence type="ECO:0000313" key="3">
    <source>
        <dbReference type="Proteomes" id="UP000228380"/>
    </source>
</evidence>
<dbReference type="InterPro" id="IPR035892">
    <property type="entry name" value="C2_domain_sf"/>
</dbReference>
<feature type="region of interest" description="Disordered" evidence="1">
    <location>
        <begin position="1"/>
        <end position="35"/>
    </location>
</feature>
<feature type="region of interest" description="Disordered" evidence="1">
    <location>
        <begin position="282"/>
        <end position="342"/>
    </location>
</feature>
<dbReference type="OrthoDB" id="270970at2759"/>
<dbReference type="SUPFAM" id="SSF49562">
    <property type="entry name" value="C2 domain (Calcium/lipid-binding domain, CaLB)"/>
    <property type="match status" value="1"/>
</dbReference>
<dbReference type="CDD" id="cd00030">
    <property type="entry name" value="C2"/>
    <property type="match status" value="1"/>
</dbReference>
<dbReference type="PANTHER" id="PTHR31208">
    <property type="entry name" value="EXPRESSED PROTEIN"/>
    <property type="match status" value="1"/>
</dbReference>
<feature type="domain" description="C2" evidence="2">
    <location>
        <begin position="38"/>
        <end position="162"/>
    </location>
</feature>
<organism evidence="3 4">
    <name type="scientific">Phoenix dactylifera</name>
    <name type="common">Date palm</name>
    <dbReference type="NCBI Taxonomy" id="42345"/>
    <lineage>
        <taxon>Eukaryota</taxon>
        <taxon>Viridiplantae</taxon>
        <taxon>Streptophyta</taxon>
        <taxon>Embryophyta</taxon>
        <taxon>Tracheophyta</taxon>
        <taxon>Spermatophyta</taxon>
        <taxon>Magnoliopsida</taxon>
        <taxon>Liliopsida</taxon>
        <taxon>Arecaceae</taxon>
        <taxon>Coryphoideae</taxon>
        <taxon>Phoeniceae</taxon>
        <taxon>Phoenix</taxon>
    </lineage>
</organism>